<dbReference type="Pfam" id="PF00583">
    <property type="entry name" value="Acetyltransf_1"/>
    <property type="match status" value="1"/>
</dbReference>
<dbReference type="InterPro" id="IPR000182">
    <property type="entry name" value="GNAT_dom"/>
</dbReference>
<dbReference type="InParanoid" id="S8E7F2"/>
<dbReference type="InterPro" id="IPR016181">
    <property type="entry name" value="Acyl_CoA_acyltransferase"/>
</dbReference>
<dbReference type="PANTHER" id="PTHR42791">
    <property type="entry name" value="GNAT FAMILY ACETYLTRANSFERASE"/>
    <property type="match status" value="1"/>
</dbReference>
<dbReference type="CDD" id="cd04301">
    <property type="entry name" value="NAT_SF"/>
    <property type="match status" value="1"/>
</dbReference>
<accession>S8E7F2</accession>
<dbReference type="STRING" id="743788.S8E7F2"/>
<protein>
    <recommendedName>
        <fullName evidence="1">N-acetyltransferase domain-containing protein</fullName>
    </recommendedName>
</protein>
<dbReference type="Gene3D" id="3.40.630.30">
    <property type="match status" value="1"/>
</dbReference>
<keyword evidence="3" id="KW-1185">Reference proteome</keyword>
<dbReference type="OrthoDB" id="61113at2759"/>
<dbReference type="PROSITE" id="PS51186">
    <property type="entry name" value="GNAT"/>
    <property type="match status" value="1"/>
</dbReference>
<dbReference type="GO" id="GO:0016747">
    <property type="term" value="F:acyltransferase activity, transferring groups other than amino-acyl groups"/>
    <property type="evidence" value="ECO:0007669"/>
    <property type="project" value="InterPro"/>
</dbReference>
<reference evidence="2 3" key="1">
    <citation type="journal article" date="2012" name="Science">
        <title>The Paleozoic origin of enzymatic lignin decomposition reconstructed from 31 fungal genomes.</title>
        <authorList>
            <person name="Floudas D."/>
            <person name="Binder M."/>
            <person name="Riley R."/>
            <person name="Barry K."/>
            <person name="Blanchette R.A."/>
            <person name="Henrissat B."/>
            <person name="Martinez A.T."/>
            <person name="Otillar R."/>
            <person name="Spatafora J.W."/>
            <person name="Yadav J.S."/>
            <person name="Aerts A."/>
            <person name="Benoit I."/>
            <person name="Boyd A."/>
            <person name="Carlson A."/>
            <person name="Copeland A."/>
            <person name="Coutinho P.M."/>
            <person name="de Vries R.P."/>
            <person name="Ferreira P."/>
            <person name="Findley K."/>
            <person name="Foster B."/>
            <person name="Gaskell J."/>
            <person name="Glotzer D."/>
            <person name="Gorecki P."/>
            <person name="Heitman J."/>
            <person name="Hesse C."/>
            <person name="Hori C."/>
            <person name="Igarashi K."/>
            <person name="Jurgens J.A."/>
            <person name="Kallen N."/>
            <person name="Kersten P."/>
            <person name="Kohler A."/>
            <person name="Kuees U."/>
            <person name="Kumar T.K.A."/>
            <person name="Kuo A."/>
            <person name="LaButti K."/>
            <person name="Larrondo L.F."/>
            <person name="Lindquist E."/>
            <person name="Ling A."/>
            <person name="Lombard V."/>
            <person name="Lucas S."/>
            <person name="Lundell T."/>
            <person name="Martin R."/>
            <person name="McLaughlin D.J."/>
            <person name="Morgenstern I."/>
            <person name="Morin E."/>
            <person name="Murat C."/>
            <person name="Nagy L.G."/>
            <person name="Nolan M."/>
            <person name="Ohm R.A."/>
            <person name="Patyshakuliyeva A."/>
            <person name="Rokas A."/>
            <person name="Ruiz-Duenas F.J."/>
            <person name="Sabat G."/>
            <person name="Salamov A."/>
            <person name="Samejima M."/>
            <person name="Schmutz J."/>
            <person name="Slot J.C."/>
            <person name="St John F."/>
            <person name="Stenlid J."/>
            <person name="Sun H."/>
            <person name="Sun S."/>
            <person name="Syed K."/>
            <person name="Tsang A."/>
            <person name="Wiebenga A."/>
            <person name="Young D."/>
            <person name="Pisabarro A."/>
            <person name="Eastwood D.C."/>
            <person name="Martin F."/>
            <person name="Cullen D."/>
            <person name="Grigoriev I.V."/>
            <person name="Hibbett D.S."/>
        </authorList>
    </citation>
    <scope>NUCLEOTIDE SEQUENCE</scope>
    <source>
        <strain evidence="3">FP-58527</strain>
    </source>
</reference>
<evidence type="ECO:0000259" key="1">
    <source>
        <dbReference type="PROSITE" id="PS51186"/>
    </source>
</evidence>
<organism evidence="2 3">
    <name type="scientific">Fomitopsis schrenkii</name>
    <name type="common">Brown rot fungus</name>
    <dbReference type="NCBI Taxonomy" id="2126942"/>
    <lineage>
        <taxon>Eukaryota</taxon>
        <taxon>Fungi</taxon>
        <taxon>Dikarya</taxon>
        <taxon>Basidiomycota</taxon>
        <taxon>Agaricomycotina</taxon>
        <taxon>Agaricomycetes</taxon>
        <taxon>Polyporales</taxon>
        <taxon>Fomitopsis</taxon>
    </lineage>
</organism>
<dbReference type="PANTHER" id="PTHR42791:SF1">
    <property type="entry name" value="N-ACETYLTRANSFERASE DOMAIN-CONTAINING PROTEIN"/>
    <property type="match status" value="1"/>
</dbReference>
<name>S8E7F2_FOMSC</name>
<dbReference type="InterPro" id="IPR052523">
    <property type="entry name" value="Trichothecene_AcTrans"/>
</dbReference>
<dbReference type="EMBL" id="KE504158">
    <property type="protein sequence ID" value="EPS99243.1"/>
    <property type="molecule type" value="Genomic_DNA"/>
</dbReference>
<dbReference type="AlphaFoldDB" id="S8E7F2"/>
<dbReference type="HOGENOM" id="CLU_086106_1_1_1"/>
<feature type="domain" description="N-acetyltransferase" evidence="1">
    <location>
        <begin position="61"/>
        <end position="205"/>
    </location>
</feature>
<gene>
    <name evidence="2" type="ORF">FOMPIDRAFT_1164163</name>
</gene>
<dbReference type="eggNOG" id="ENOG502RR34">
    <property type="taxonomic scope" value="Eukaryota"/>
</dbReference>
<evidence type="ECO:0000313" key="2">
    <source>
        <dbReference type="EMBL" id="EPS99243.1"/>
    </source>
</evidence>
<evidence type="ECO:0000313" key="3">
    <source>
        <dbReference type="Proteomes" id="UP000015241"/>
    </source>
</evidence>
<sequence>MIDAAVELTAALQQGDPSCKAWTGGNLSLLPLFMRAIIKATWLCEGAGITYVATDTDGTLVGYSQWIPVGRDLFDSEDQRQYGYYEFMDKISDEGKKYFEESLGRDFPKYLDDLFGIRQSQINTHFCNLVFVQPEHQRKGIATAMFKMAYHKAKETGATIALSTGTENNIAVYEHIGMTLKGHRVFESPWGSWPSWAFAWETKDT</sequence>
<proteinExistence type="predicted"/>
<dbReference type="Proteomes" id="UP000015241">
    <property type="component" value="Unassembled WGS sequence"/>
</dbReference>
<dbReference type="SUPFAM" id="SSF55729">
    <property type="entry name" value="Acyl-CoA N-acyltransferases (Nat)"/>
    <property type="match status" value="1"/>
</dbReference>